<dbReference type="PANTHER" id="PTHR18919:SF151">
    <property type="entry name" value="BLR2427 PROTEIN"/>
    <property type="match status" value="1"/>
</dbReference>
<gene>
    <name evidence="8" type="ORF">FPL22_16740</name>
</gene>
<dbReference type="PROSITE" id="PS00099">
    <property type="entry name" value="THIOLASE_3"/>
    <property type="match status" value="1"/>
</dbReference>
<dbReference type="InterPro" id="IPR016039">
    <property type="entry name" value="Thiolase-like"/>
</dbReference>
<dbReference type="InterPro" id="IPR020617">
    <property type="entry name" value="Thiolase_C"/>
</dbReference>
<keyword evidence="3 5" id="KW-0012">Acyltransferase</keyword>
<dbReference type="EMBL" id="VMBG01000004">
    <property type="protein sequence ID" value="TSJ75045.1"/>
    <property type="molecule type" value="Genomic_DNA"/>
</dbReference>
<dbReference type="AlphaFoldDB" id="A0A556QEH1"/>
<evidence type="ECO:0000259" key="7">
    <source>
        <dbReference type="Pfam" id="PF02803"/>
    </source>
</evidence>
<comment type="caution">
    <text evidence="8">The sequence shown here is derived from an EMBL/GenBank/DDBJ whole genome shotgun (WGS) entry which is preliminary data.</text>
</comment>
<dbReference type="InterPro" id="IPR020616">
    <property type="entry name" value="Thiolase_N"/>
</dbReference>
<keyword evidence="9" id="KW-1185">Reference proteome</keyword>
<organism evidence="8 9">
    <name type="scientific">Rariglobus hedericola</name>
    <dbReference type="NCBI Taxonomy" id="2597822"/>
    <lineage>
        <taxon>Bacteria</taxon>
        <taxon>Pseudomonadati</taxon>
        <taxon>Verrucomicrobiota</taxon>
        <taxon>Opitutia</taxon>
        <taxon>Opitutales</taxon>
        <taxon>Opitutaceae</taxon>
        <taxon>Rariglobus</taxon>
    </lineage>
</organism>
<evidence type="ECO:0000256" key="3">
    <source>
        <dbReference type="ARBA" id="ARBA00023315"/>
    </source>
</evidence>
<dbReference type="InterPro" id="IPR020613">
    <property type="entry name" value="Thiolase_CS"/>
</dbReference>
<dbReference type="PIRSF" id="PIRSF000429">
    <property type="entry name" value="Ac-CoA_Ac_transf"/>
    <property type="match status" value="1"/>
</dbReference>
<evidence type="ECO:0000313" key="9">
    <source>
        <dbReference type="Proteomes" id="UP000315648"/>
    </source>
</evidence>
<feature type="active site" description="Proton acceptor" evidence="4">
    <location>
        <position position="414"/>
    </location>
</feature>
<evidence type="ECO:0000256" key="5">
    <source>
        <dbReference type="RuleBase" id="RU003557"/>
    </source>
</evidence>
<dbReference type="InterPro" id="IPR002155">
    <property type="entry name" value="Thiolase"/>
</dbReference>
<dbReference type="NCBIfam" id="TIGR01930">
    <property type="entry name" value="AcCoA-C-Actrans"/>
    <property type="match status" value="1"/>
</dbReference>
<dbReference type="Proteomes" id="UP000315648">
    <property type="component" value="Unassembled WGS sequence"/>
</dbReference>
<accession>A0A556QEH1</accession>
<evidence type="ECO:0000256" key="1">
    <source>
        <dbReference type="ARBA" id="ARBA00010982"/>
    </source>
</evidence>
<feature type="active site" description="Acyl-thioester intermediate" evidence="4">
    <location>
        <position position="89"/>
    </location>
</feature>
<feature type="active site" description="Proton acceptor" evidence="4">
    <location>
        <position position="384"/>
    </location>
</feature>
<evidence type="ECO:0000256" key="4">
    <source>
        <dbReference type="PIRSR" id="PIRSR000429-1"/>
    </source>
</evidence>
<dbReference type="PROSITE" id="PS00737">
    <property type="entry name" value="THIOLASE_2"/>
    <property type="match status" value="1"/>
</dbReference>
<dbReference type="CDD" id="cd00751">
    <property type="entry name" value="thiolase"/>
    <property type="match status" value="1"/>
</dbReference>
<proteinExistence type="inferred from homology"/>
<name>A0A556QEH1_9BACT</name>
<keyword evidence="2 5" id="KW-0808">Transferase</keyword>
<dbReference type="RefSeq" id="WP_144354187.1">
    <property type="nucleotide sequence ID" value="NZ_CBCRVV010000010.1"/>
</dbReference>
<sequence>MNAPLYIVDGARTPFCKMGSDLATSDAVELGRTAASAVLAQTGLDPALIDEVIFGCVGQPIDAANVSRVLALRAGIPAHVPAITVHRNCASGFEAVTQAAQKIAAGRGDIFLVGGTESMSRYPLIYNDSASRKFTTLSRAKTLPQKLAAFLRFRPSDFSPRISLQLGLTDPVCGLNMGQTAELLARDWQLSRDTQDHFALRSHQRATAARARLADEITAIYPRNAREPSAVLTDNGVRETQTLEALQKLRPLFDRHGGTVTAGNASQITDGAVALLVMSEAALKRTGLTPLGRLVDYAYAGCEPARMGLGPVHAIARAEQRTGLGLADADIIEINEAFAAQVLACQSAARSSDFCRTHLGLDHALGEIPDERLNVNGGAIALGHPVSATGARLVLTALKELQRRRARRALVTLCVGGGQGGALWLEAAS</sequence>
<dbReference type="Gene3D" id="3.40.47.10">
    <property type="match status" value="1"/>
</dbReference>
<dbReference type="PANTHER" id="PTHR18919">
    <property type="entry name" value="ACETYL-COA C-ACYLTRANSFERASE"/>
    <property type="match status" value="1"/>
</dbReference>
<evidence type="ECO:0000313" key="8">
    <source>
        <dbReference type="EMBL" id="TSJ75045.1"/>
    </source>
</evidence>
<protein>
    <submittedName>
        <fullName evidence="8">Acetyl-CoA C-acyltransferase</fullName>
        <ecNumber evidence="8">2.3.1.16</ecNumber>
    </submittedName>
</protein>
<dbReference type="GO" id="GO:0003988">
    <property type="term" value="F:acetyl-CoA C-acyltransferase activity"/>
    <property type="evidence" value="ECO:0007669"/>
    <property type="project" value="UniProtKB-EC"/>
</dbReference>
<feature type="domain" description="Thiolase C-terminal" evidence="7">
    <location>
        <begin position="288"/>
        <end position="426"/>
    </location>
</feature>
<comment type="similarity">
    <text evidence="1 5">Belongs to the thiolase-like superfamily. Thiolase family.</text>
</comment>
<dbReference type="EC" id="2.3.1.16" evidence="8"/>
<dbReference type="InterPro" id="IPR020610">
    <property type="entry name" value="Thiolase_AS"/>
</dbReference>
<feature type="domain" description="Thiolase N-terminal" evidence="6">
    <location>
        <begin position="6"/>
        <end position="280"/>
    </location>
</feature>
<dbReference type="Pfam" id="PF02803">
    <property type="entry name" value="Thiolase_C"/>
    <property type="match status" value="1"/>
</dbReference>
<dbReference type="SUPFAM" id="SSF53901">
    <property type="entry name" value="Thiolase-like"/>
    <property type="match status" value="2"/>
</dbReference>
<dbReference type="Pfam" id="PF00108">
    <property type="entry name" value="Thiolase_N"/>
    <property type="match status" value="1"/>
</dbReference>
<evidence type="ECO:0000259" key="6">
    <source>
        <dbReference type="Pfam" id="PF00108"/>
    </source>
</evidence>
<dbReference type="OrthoDB" id="2774224at2"/>
<evidence type="ECO:0000256" key="2">
    <source>
        <dbReference type="ARBA" id="ARBA00022679"/>
    </source>
</evidence>
<reference evidence="8 9" key="1">
    <citation type="submission" date="2019-07" db="EMBL/GenBank/DDBJ databases">
        <title>Description of 53C-WASEF.</title>
        <authorList>
            <person name="Pitt A."/>
            <person name="Hahn M.W."/>
        </authorList>
    </citation>
    <scope>NUCLEOTIDE SEQUENCE [LARGE SCALE GENOMIC DNA]</scope>
    <source>
        <strain evidence="8 9">53C-WASEF</strain>
    </source>
</reference>